<gene>
    <name evidence="12" type="ORF">EV356DRAFT_265602</name>
</gene>
<keyword evidence="6" id="KW-0833">Ubl conjugation pathway</keyword>
<comment type="similarity">
    <text evidence="2">Belongs to the PIAS family.</text>
</comment>
<dbReference type="OrthoDB" id="28127at2759"/>
<dbReference type="InterPro" id="IPR023321">
    <property type="entry name" value="PINIT"/>
</dbReference>
<dbReference type="PROSITE" id="PS51044">
    <property type="entry name" value="ZF_SP_RING"/>
    <property type="match status" value="1"/>
</dbReference>
<dbReference type="GO" id="GO:0016925">
    <property type="term" value="P:protein sumoylation"/>
    <property type="evidence" value="ECO:0007669"/>
    <property type="project" value="UniProtKB-UniPathway"/>
</dbReference>
<feature type="compositionally biased region" description="Low complexity" evidence="9">
    <location>
        <begin position="288"/>
        <end position="298"/>
    </location>
</feature>
<keyword evidence="5 8" id="KW-0863">Zinc-finger</keyword>
<evidence type="ECO:0000256" key="2">
    <source>
        <dbReference type="ARBA" id="ARBA00005383"/>
    </source>
</evidence>
<evidence type="ECO:0000313" key="12">
    <source>
        <dbReference type="EMBL" id="KAF2238599.1"/>
    </source>
</evidence>
<feature type="compositionally biased region" description="Low complexity" evidence="9">
    <location>
        <begin position="412"/>
        <end position="429"/>
    </location>
</feature>
<feature type="compositionally biased region" description="Polar residues" evidence="9">
    <location>
        <begin position="325"/>
        <end position="348"/>
    </location>
</feature>
<dbReference type="GO" id="GO:0008270">
    <property type="term" value="F:zinc ion binding"/>
    <property type="evidence" value="ECO:0007669"/>
    <property type="project" value="UniProtKB-KW"/>
</dbReference>
<proteinExistence type="inferred from homology"/>
<dbReference type="Pfam" id="PF14324">
    <property type="entry name" value="PINIT"/>
    <property type="match status" value="1"/>
</dbReference>
<dbReference type="Pfam" id="PF02891">
    <property type="entry name" value="zf-MIZ"/>
    <property type="match status" value="1"/>
</dbReference>
<dbReference type="InterPro" id="IPR013083">
    <property type="entry name" value="Znf_RING/FYVE/PHD"/>
</dbReference>
<evidence type="ECO:0000256" key="8">
    <source>
        <dbReference type="PROSITE-ProRule" id="PRU00452"/>
    </source>
</evidence>
<sequence>MPAYNQHNGYGQPSRSFAGMVFKNSPFHAIVDSLTSVVELPEMTSHRHTVATQLTLNQEQVSHIRADPSLRICLFCAVNSGPGRYEQLDISFPSQIEVKVNNDEVKANFKGLKNKPGTTRPADITSFVRKTANYDNSISVTYALTKQKFSLIAYLVKTTSVGELSDKIRRRAVISKQKVIDEMITRANDPDIVATSSIMSLKDPISTLRIQIPCRSTVCTHHQCFDVASFLQLQEQAPTWTCPVCTKVISFEALVVDQYVQDILARTSADQVTIEPDGKWSEGDTSADQQGNGQNQQSDDSDEDLIDITDTRVSQVKREEPVSANPFSVTAQTPPLTSREASSAPHSNSNKRKRQEVIDLTLSEEEDDEPPHRPSKRHAPGTGANPSTTAGSYYSPSPVASLPDPRNGHAYPPSRSSSFSAPSGNSRFSNPQYTPHSNHRPNGITPFTIRPPPPPQQHPPPPSSAFNPSLHLPPPPNSGPRNHGPNGAVGGGGGGEGSGGGGGRGPGSVPYGGVTR</sequence>
<evidence type="ECO:0000313" key="13">
    <source>
        <dbReference type="Proteomes" id="UP000800092"/>
    </source>
</evidence>
<keyword evidence="13" id="KW-1185">Reference proteome</keyword>
<evidence type="ECO:0000256" key="9">
    <source>
        <dbReference type="SAM" id="MobiDB-lite"/>
    </source>
</evidence>
<comment type="pathway">
    <text evidence="1">Protein modification; protein sumoylation.</text>
</comment>
<evidence type="ECO:0000259" key="10">
    <source>
        <dbReference type="PROSITE" id="PS51044"/>
    </source>
</evidence>
<evidence type="ECO:0000256" key="7">
    <source>
        <dbReference type="ARBA" id="ARBA00022833"/>
    </source>
</evidence>
<evidence type="ECO:0008006" key="14">
    <source>
        <dbReference type="Google" id="ProtNLM"/>
    </source>
</evidence>
<dbReference type="UniPathway" id="UPA00886"/>
<reference evidence="12" key="1">
    <citation type="journal article" date="2020" name="Stud. Mycol.">
        <title>101 Dothideomycetes genomes: a test case for predicting lifestyles and emergence of pathogens.</title>
        <authorList>
            <person name="Haridas S."/>
            <person name="Albert R."/>
            <person name="Binder M."/>
            <person name="Bloem J."/>
            <person name="Labutti K."/>
            <person name="Salamov A."/>
            <person name="Andreopoulos B."/>
            <person name="Baker S."/>
            <person name="Barry K."/>
            <person name="Bills G."/>
            <person name="Bluhm B."/>
            <person name="Cannon C."/>
            <person name="Castanera R."/>
            <person name="Culley D."/>
            <person name="Daum C."/>
            <person name="Ezra D."/>
            <person name="Gonzalez J."/>
            <person name="Henrissat B."/>
            <person name="Kuo A."/>
            <person name="Liang C."/>
            <person name="Lipzen A."/>
            <person name="Lutzoni F."/>
            <person name="Magnuson J."/>
            <person name="Mondo S."/>
            <person name="Nolan M."/>
            <person name="Ohm R."/>
            <person name="Pangilinan J."/>
            <person name="Park H.-J."/>
            <person name="Ramirez L."/>
            <person name="Alfaro M."/>
            <person name="Sun H."/>
            <person name="Tritt A."/>
            <person name="Yoshinaga Y."/>
            <person name="Zwiers L.-H."/>
            <person name="Turgeon B."/>
            <person name="Goodwin S."/>
            <person name="Spatafora J."/>
            <person name="Crous P."/>
            <person name="Grigoriev I."/>
        </authorList>
    </citation>
    <scope>NUCLEOTIDE SEQUENCE</scope>
    <source>
        <strain evidence="12">Tuck. ex Michener</strain>
    </source>
</reference>
<feature type="compositionally biased region" description="Pro residues" evidence="9">
    <location>
        <begin position="449"/>
        <end position="463"/>
    </location>
</feature>
<organism evidence="12 13">
    <name type="scientific">Viridothelium virens</name>
    <name type="common">Speckled blister lichen</name>
    <name type="synonym">Trypethelium virens</name>
    <dbReference type="NCBI Taxonomy" id="1048519"/>
    <lineage>
        <taxon>Eukaryota</taxon>
        <taxon>Fungi</taxon>
        <taxon>Dikarya</taxon>
        <taxon>Ascomycota</taxon>
        <taxon>Pezizomycotina</taxon>
        <taxon>Dothideomycetes</taxon>
        <taxon>Dothideomycetes incertae sedis</taxon>
        <taxon>Trypetheliales</taxon>
        <taxon>Trypetheliaceae</taxon>
        <taxon>Viridothelium</taxon>
    </lineage>
</organism>
<evidence type="ECO:0000256" key="3">
    <source>
        <dbReference type="ARBA" id="ARBA00022679"/>
    </source>
</evidence>
<dbReference type="Gene3D" id="3.30.40.10">
    <property type="entry name" value="Zinc/RING finger domain, C3HC4 (zinc finger)"/>
    <property type="match status" value="1"/>
</dbReference>
<name>A0A6A6HL93_VIRVR</name>
<feature type="region of interest" description="Disordered" evidence="9">
    <location>
        <begin position="271"/>
        <end position="516"/>
    </location>
</feature>
<dbReference type="Proteomes" id="UP000800092">
    <property type="component" value="Unassembled WGS sequence"/>
</dbReference>
<feature type="compositionally biased region" description="Gly residues" evidence="9">
    <location>
        <begin position="487"/>
        <end position="506"/>
    </location>
</feature>
<dbReference type="Gene3D" id="2.60.120.780">
    <property type="entry name" value="PINIT domain"/>
    <property type="match status" value="1"/>
</dbReference>
<feature type="domain" description="PINIT" evidence="11">
    <location>
        <begin position="6"/>
        <end position="159"/>
    </location>
</feature>
<dbReference type="AlphaFoldDB" id="A0A6A6HL93"/>
<dbReference type="GO" id="GO:0061665">
    <property type="term" value="F:SUMO ligase activity"/>
    <property type="evidence" value="ECO:0007669"/>
    <property type="project" value="TreeGrafter"/>
</dbReference>
<evidence type="ECO:0000259" key="11">
    <source>
        <dbReference type="PROSITE" id="PS51466"/>
    </source>
</evidence>
<protein>
    <recommendedName>
        <fullName evidence="14">Zf-MIZ-domain-containing protein</fullName>
    </recommendedName>
</protein>
<feature type="compositionally biased region" description="Polar residues" evidence="9">
    <location>
        <begin position="384"/>
        <end position="395"/>
    </location>
</feature>
<dbReference type="EMBL" id="ML991775">
    <property type="protein sequence ID" value="KAF2238599.1"/>
    <property type="molecule type" value="Genomic_DNA"/>
</dbReference>
<dbReference type="PANTHER" id="PTHR10782">
    <property type="entry name" value="ZINC FINGER MIZ DOMAIN-CONTAINING PROTEIN"/>
    <property type="match status" value="1"/>
</dbReference>
<dbReference type="GO" id="GO:0000785">
    <property type="term" value="C:chromatin"/>
    <property type="evidence" value="ECO:0007669"/>
    <property type="project" value="TreeGrafter"/>
</dbReference>
<evidence type="ECO:0000256" key="6">
    <source>
        <dbReference type="ARBA" id="ARBA00022786"/>
    </source>
</evidence>
<keyword evidence="3" id="KW-0808">Transferase</keyword>
<evidence type="ECO:0000256" key="4">
    <source>
        <dbReference type="ARBA" id="ARBA00022723"/>
    </source>
</evidence>
<dbReference type="InterPro" id="IPR038654">
    <property type="entry name" value="PINIT_sf"/>
</dbReference>
<dbReference type="PROSITE" id="PS51466">
    <property type="entry name" value="PINIT"/>
    <property type="match status" value="1"/>
</dbReference>
<feature type="domain" description="SP-RING-type" evidence="10">
    <location>
        <begin position="188"/>
        <end position="273"/>
    </location>
</feature>
<feature type="compositionally biased region" description="Low complexity" evidence="9">
    <location>
        <begin position="507"/>
        <end position="516"/>
    </location>
</feature>
<accession>A0A6A6HL93</accession>
<evidence type="ECO:0000256" key="1">
    <source>
        <dbReference type="ARBA" id="ARBA00004718"/>
    </source>
</evidence>
<dbReference type="InterPro" id="IPR004181">
    <property type="entry name" value="Znf_MIZ"/>
</dbReference>
<evidence type="ECO:0000256" key="5">
    <source>
        <dbReference type="ARBA" id="ARBA00022771"/>
    </source>
</evidence>
<keyword evidence="4" id="KW-0479">Metal-binding</keyword>
<dbReference type="PANTHER" id="PTHR10782:SF4">
    <property type="entry name" value="TONALLI, ISOFORM E"/>
    <property type="match status" value="1"/>
</dbReference>
<keyword evidence="7" id="KW-0862">Zinc</keyword>